<dbReference type="EMBL" id="JAGGKG010000033">
    <property type="protein sequence ID" value="MBP1907748.1"/>
    <property type="molecule type" value="Genomic_DNA"/>
</dbReference>
<organism evidence="8 9">
    <name type="scientific">Paenibacillus turicensis</name>
    <dbReference type="NCBI Taxonomy" id="160487"/>
    <lineage>
        <taxon>Bacteria</taxon>
        <taxon>Bacillati</taxon>
        <taxon>Bacillota</taxon>
        <taxon>Bacilli</taxon>
        <taxon>Bacillales</taxon>
        <taxon>Paenibacillaceae</taxon>
        <taxon>Paenibacillus</taxon>
    </lineage>
</organism>
<dbReference type="GO" id="GO:0008880">
    <property type="term" value="F:glucuronate isomerase activity"/>
    <property type="evidence" value="ECO:0007669"/>
    <property type="project" value="UniProtKB-EC"/>
</dbReference>
<dbReference type="PANTHER" id="PTHR30068">
    <property type="entry name" value="URONATE ISOMERASE"/>
    <property type="match status" value="1"/>
</dbReference>
<comment type="caution">
    <text evidence="8">The sequence shown here is derived from an EMBL/GenBank/DDBJ whole genome shotgun (WGS) entry which is preliminary data.</text>
</comment>
<proteinExistence type="inferred from homology"/>
<dbReference type="HAMAP" id="MF_00675">
    <property type="entry name" value="UxaC"/>
    <property type="match status" value="1"/>
</dbReference>
<evidence type="ECO:0000256" key="6">
    <source>
        <dbReference type="ARBA" id="ARBA00023235"/>
    </source>
</evidence>
<dbReference type="NCBIfam" id="NF002794">
    <property type="entry name" value="PRK02925.1"/>
    <property type="match status" value="1"/>
</dbReference>
<evidence type="ECO:0000313" key="9">
    <source>
        <dbReference type="Proteomes" id="UP001519272"/>
    </source>
</evidence>
<protein>
    <recommendedName>
        <fullName evidence="5 7">Uronate isomerase</fullName>
        <ecNumber evidence="4 7">5.3.1.12</ecNumber>
    </recommendedName>
    <alternativeName>
        <fullName evidence="7">Glucuronate isomerase</fullName>
    </alternativeName>
    <alternativeName>
        <fullName evidence="7">Uronic isomerase</fullName>
    </alternativeName>
</protein>
<dbReference type="Pfam" id="PF02614">
    <property type="entry name" value="UxaC"/>
    <property type="match status" value="1"/>
</dbReference>
<reference evidence="8 9" key="1">
    <citation type="submission" date="2021-03" db="EMBL/GenBank/DDBJ databases">
        <title>Genomic Encyclopedia of Type Strains, Phase IV (KMG-IV): sequencing the most valuable type-strain genomes for metagenomic binning, comparative biology and taxonomic classification.</title>
        <authorList>
            <person name="Goeker M."/>
        </authorList>
    </citation>
    <scope>NUCLEOTIDE SEQUENCE [LARGE SCALE GENOMIC DNA]</scope>
    <source>
        <strain evidence="8 9">DSM 14349</strain>
    </source>
</reference>
<dbReference type="SUPFAM" id="SSF51556">
    <property type="entry name" value="Metallo-dependent hydrolases"/>
    <property type="match status" value="1"/>
</dbReference>
<dbReference type="InterPro" id="IPR003766">
    <property type="entry name" value="Uronate_isomerase"/>
</dbReference>
<evidence type="ECO:0000256" key="5">
    <source>
        <dbReference type="ARBA" id="ARBA00020555"/>
    </source>
</evidence>
<evidence type="ECO:0000256" key="2">
    <source>
        <dbReference type="ARBA" id="ARBA00004892"/>
    </source>
</evidence>
<dbReference type="EC" id="5.3.1.12" evidence="4 7"/>
<comment type="catalytic activity">
    <reaction evidence="7">
        <text>aldehydo-D-galacturonate = keto-D-tagaturonate</text>
        <dbReference type="Rhea" id="RHEA:27702"/>
        <dbReference type="ChEBI" id="CHEBI:12952"/>
        <dbReference type="ChEBI" id="CHEBI:17886"/>
    </reaction>
</comment>
<dbReference type="InterPro" id="IPR032466">
    <property type="entry name" value="Metal_Hydrolase"/>
</dbReference>
<comment type="pathway">
    <text evidence="2 7">Carbohydrate metabolism; pentose and glucuronate interconversion.</text>
</comment>
<dbReference type="Gene3D" id="3.20.20.140">
    <property type="entry name" value="Metal-dependent hydrolases"/>
    <property type="match status" value="1"/>
</dbReference>
<gene>
    <name evidence="7" type="primary">uxaC</name>
    <name evidence="8" type="ORF">J2Z32_004429</name>
</gene>
<comment type="catalytic activity">
    <reaction evidence="1 7">
        <text>D-glucuronate = D-fructuronate</text>
        <dbReference type="Rhea" id="RHEA:13049"/>
        <dbReference type="ChEBI" id="CHEBI:58720"/>
        <dbReference type="ChEBI" id="CHEBI:59863"/>
        <dbReference type="EC" id="5.3.1.12"/>
    </reaction>
</comment>
<evidence type="ECO:0000256" key="4">
    <source>
        <dbReference type="ARBA" id="ARBA00012546"/>
    </source>
</evidence>
<dbReference type="Proteomes" id="UP001519272">
    <property type="component" value="Unassembled WGS sequence"/>
</dbReference>
<evidence type="ECO:0000256" key="1">
    <source>
        <dbReference type="ARBA" id="ARBA00001165"/>
    </source>
</evidence>
<dbReference type="Gene3D" id="1.10.2020.10">
    <property type="entry name" value="uronate isomerase, domain 2, chain A"/>
    <property type="match status" value="1"/>
</dbReference>
<name>A0ABS4FYU7_9BACL</name>
<sequence length="465" mass="53358">MFLNDDFLLTTDTAKVLFHDYAKKMPIIDYHCHLDPKEIYEDKNFANITEAWLAGDHYKWRLMRANGVPESHITGDAPDYDKFVAWAGTIPYTLGNPLYSWTHLELRRFFGIDTLLNEQTAPQIWEQVNQKLATKEFTRRSLIRASGVKIICTTDDPIDDLRYHQLLQQEEDAFTVLPTFRPDKALNIDAPAFMTWIQALTQASKQTITSYQELLSALKQRVDFFHSMGCRLSDHALDVLQYQAGSADEVEHIFGKKLAGQNLTSQEIATYRSELLTALIGFYEQKGWTMQLHIHALRNNNTPMLKTLGPDTGFDGINDLPLAISLSKLLDRAESEQGLPQTILYSLNSKDYPTLLTLMGCHQRDSKAKIQLGSGWWFNDTRKGMREQLTMFAEQSTLHHFVGMLTDSRSFLSYTRHEYFRRVLCELIGEWTERGEVPNDTAMLGSMVEHIAYKNAASYFGFPQK</sequence>
<evidence type="ECO:0000313" key="8">
    <source>
        <dbReference type="EMBL" id="MBP1907748.1"/>
    </source>
</evidence>
<accession>A0ABS4FYU7</accession>
<keyword evidence="6 7" id="KW-0413">Isomerase</keyword>
<keyword evidence="9" id="KW-1185">Reference proteome</keyword>
<dbReference type="PANTHER" id="PTHR30068:SF4">
    <property type="entry name" value="URONATE ISOMERASE"/>
    <property type="match status" value="1"/>
</dbReference>
<comment type="similarity">
    <text evidence="3 7">Belongs to the metallo-dependent hydrolases superfamily. Uronate isomerase family.</text>
</comment>
<evidence type="ECO:0000256" key="7">
    <source>
        <dbReference type="HAMAP-Rule" id="MF_00675"/>
    </source>
</evidence>
<evidence type="ECO:0000256" key="3">
    <source>
        <dbReference type="ARBA" id="ARBA00008397"/>
    </source>
</evidence>
<dbReference type="RefSeq" id="WP_210091320.1">
    <property type="nucleotide sequence ID" value="NZ_JAGGKG010000033.1"/>
</dbReference>